<reference evidence="2" key="1">
    <citation type="journal article" date="2015" name="Nature">
        <title>Complex archaea that bridge the gap between prokaryotes and eukaryotes.</title>
        <authorList>
            <person name="Spang A."/>
            <person name="Saw J.H."/>
            <person name="Jorgensen S.L."/>
            <person name="Zaremba-Niedzwiedzka K."/>
            <person name="Martijn J."/>
            <person name="Lind A.E."/>
            <person name="van Eijk R."/>
            <person name="Schleper C."/>
            <person name="Guy L."/>
            <person name="Ettema T.J."/>
        </authorList>
    </citation>
    <scope>NUCLEOTIDE SEQUENCE</scope>
</reference>
<proteinExistence type="predicted"/>
<feature type="region of interest" description="Disordered" evidence="1">
    <location>
        <begin position="1"/>
        <end position="26"/>
    </location>
</feature>
<evidence type="ECO:0000256" key="1">
    <source>
        <dbReference type="SAM" id="MobiDB-lite"/>
    </source>
</evidence>
<sequence>MHRGHDHDHFHPFDPPRAPRGHNHTEATAQWQTPHAPDAAHPAHDHTHEPDFDLVEKAFTDAFPSVKDPTSFLRLTGIPLAAVAGDGAALSLLRVAQENVVDIGALAPHLGGESFRYDPLPAAMVSRRESLAFVYFDGKAVRSLSFEEARALVPKPDASR</sequence>
<name>A0A0F9S2P4_9ZZZZ</name>
<gene>
    <name evidence="2" type="ORF">LCGC14_0523360</name>
</gene>
<dbReference type="EMBL" id="LAZR01000663">
    <property type="protein sequence ID" value="KKN61304.1"/>
    <property type="molecule type" value="Genomic_DNA"/>
</dbReference>
<dbReference type="AlphaFoldDB" id="A0A0F9S2P4"/>
<evidence type="ECO:0000313" key="2">
    <source>
        <dbReference type="EMBL" id="KKN61304.1"/>
    </source>
</evidence>
<comment type="caution">
    <text evidence="2">The sequence shown here is derived from an EMBL/GenBank/DDBJ whole genome shotgun (WGS) entry which is preliminary data.</text>
</comment>
<organism evidence="2">
    <name type="scientific">marine sediment metagenome</name>
    <dbReference type="NCBI Taxonomy" id="412755"/>
    <lineage>
        <taxon>unclassified sequences</taxon>
        <taxon>metagenomes</taxon>
        <taxon>ecological metagenomes</taxon>
    </lineage>
</organism>
<protein>
    <submittedName>
        <fullName evidence="2">Uncharacterized protein</fullName>
    </submittedName>
</protein>
<feature type="compositionally biased region" description="Basic and acidic residues" evidence="1">
    <location>
        <begin position="1"/>
        <end position="14"/>
    </location>
</feature>
<accession>A0A0F9S2P4</accession>